<evidence type="ECO:0000256" key="6">
    <source>
        <dbReference type="PROSITE-ProRule" id="PRU00182"/>
    </source>
</evidence>
<dbReference type="AlphaFoldDB" id="A0A976YD96"/>
<dbReference type="PANTHER" id="PTHR11831:SF4">
    <property type="entry name" value="SMALL RIBOSOMAL SUBUNIT PROTEIN US4M"/>
    <property type="match status" value="1"/>
</dbReference>
<evidence type="ECO:0000259" key="7">
    <source>
        <dbReference type="SMART" id="SM00363"/>
    </source>
</evidence>
<keyword evidence="5" id="KW-0687">Ribonucleoprotein</keyword>
<keyword evidence="4 8" id="KW-0689">Ribosomal protein</keyword>
<dbReference type="SMART" id="SM00363">
    <property type="entry name" value="S4"/>
    <property type="match status" value="1"/>
</dbReference>
<keyword evidence="2" id="KW-0699">rRNA-binding</keyword>
<sequence length="241" mass="27741">MTTLQNKKKDIMSHKNKNQLLVSVLINQFLIKFNTQQPNLRPAAIDHYYNHSKKFLAGTKQANNCTASTMKKLLYNQITVDIDNSSVGAYKRKTSLSLINRQYQEKKKLSLFYGSIPQKQIDLLVNKAHHSHKKFTFSALQHFISLLEGRADVVLFRSGFAPNIYAAKNCVNHGLITVNGKRITKSNLILKSGDVLRVSSSIYRKMIHFLSVNRRQRKIYLKKKNFPNRFINLKLFSSPKS</sequence>
<dbReference type="RefSeq" id="YP_010470396.1">
    <property type="nucleotide sequence ID" value="NC_066038.1"/>
</dbReference>
<keyword evidence="8" id="KW-0496">Mitochondrion</keyword>
<dbReference type="EMBL" id="ON897766">
    <property type="protein sequence ID" value="UVF37884.1"/>
    <property type="molecule type" value="Genomic_DNA"/>
</dbReference>
<name>A0A976YD96_9CHLO</name>
<dbReference type="GO" id="GO:0042274">
    <property type="term" value="P:ribosomal small subunit biogenesis"/>
    <property type="evidence" value="ECO:0007669"/>
    <property type="project" value="TreeGrafter"/>
</dbReference>
<dbReference type="PROSITE" id="PS50889">
    <property type="entry name" value="S4"/>
    <property type="match status" value="1"/>
</dbReference>
<dbReference type="SUPFAM" id="SSF55174">
    <property type="entry name" value="Alpha-L RNA-binding motif"/>
    <property type="match status" value="1"/>
</dbReference>
<evidence type="ECO:0000256" key="1">
    <source>
        <dbReference type="ARBA" id="ARBA00007465"/>
    </source>
</evidence>
<accession>A0A976YD96</accession>
<dbReference type="GO" id="GO:0015935">
    <property type="term" value="C:small ribosomal subunit"/>
    <property type="evidence" value="ECO:0007669"/>
    <property type="project" value="TreeGrafter"/>
</dbReference>
<evidence type="ECO:0000256" key="4">
    <source>
        <dbReference type="ARBA" id="ARBA00022980"/>
    </source>
</evidence>
<dbReference type="PANTHER" id="PTHR11831">
    <property type="entry name" value="30S 40S RIBOSOMAL PROTEIN"/>
    <property type="match status" value="1"/>
</dbReference>
<feature type="domain" description="RNA-binding S4" evidence="7">
    <location>
        <begin position="149"/>
        <end position="207"/>
    </location>
</feature>
<dbReference type="GO" id="GO:0019843">
    <property type="term" value="F:rRNA binding"/>
    <property type="evidence" value="ECO:0007669"/>
    <property type="project" value="UniProtKB-KW"/>
</dbReference>
<comment type="similarity">
    <text evidence="1">Belongs to the universal ribosomal protein uS4 family.</text>
</comment>
<dbReference type="GO" id="GO:0003735">
    <property type="term" value="F:structural constituent of ribosome"/>
    <property type="evidence" value="ECO:0007669"/>
    <property type="project" value="TreeGrafter"/>
</dbReference>
<dbReference type="CDD" id="cd00165">
    <property type="entry name" value="S4"/>
    <property type="match status" value="1"/>
</dbReference>
<protein>
    <submittedName>
        <fullName evidence="8">Ribosomal protein S4</fullName>
    </submittedName>
</protein>
<proteinExistence type="inferred from homology"/>
<dbReference type="Gene3D" id="1.10.1050.10">
    <property type="entry name" value="Ribosomal Protein S4 Delta 41, Chain A, domain 1"/>
    <property type="match status" value="1"/>
</dbReference>
<dbReference type="GeneID" id="74895813"/>
<dbReference type="InterPro" id="IPR036986">
    <property type="entry name" value="S4_RNA-bd_sf"/>
</dbReference>
<organism evidence="8">
    <name type="scientific">Symbiochloris sp. SG-2018</name>
    <dbReference type="NCBI Taxonomy" id="2126034"/>
    <lineage>
        <taxon>Eukaryota</taxon>
        <taxon>Viridiplantae</taxon>
        <taxon>Chlorophyta</taxon>
        <taxon>core chlorophytes</taxon>
        <taxon>Trebouxiophyceae</taxon>
        <taxon>Trebouxiales</taxon>
        <taxon>Trebouxiaceae</taxon>
        <taxon>Symbiochloris</taxon>
    </lineage>
</organism>
<evidence type="ECO:0000313" key="8">
    <source>
        <dbReference type="EMBL" id="UVF37884.1"/>
    </source>
</evidence>
<evidence type="ECO:0000256" key="2">
    <source>
        <dbReference type="ARBA" id="ARBA00022730"/>
    </source>
</evidence>
<dbReference type="InterPro" id="IPR022801">
    <property type="entry name" value="Ribosomal_uS4"/>
</dbReference>
<evidence type="ECO:0000256" key="3">
    <source>
        <dbReference type="ARBA" id="ARBA00022884"/>
    </source>
</evidence>
<dbReference type="Gene3D" id="3.10.290.10">
    <property type="entry name" value="RNA-binding S4 domain"/>
    <property type="match status" value="1"/>
</dbReference>
<dbReference type="InterPro" id="IPR002942">
    <property type="entry name" value="S4_RNA-bd"/>
</dbReference>
<keyword evidence="3 6" id="KW-0694">RNA-binding</keyword>
<geneLocation type="mitochondrion" evidence="8"/>
<reference evidence="8" key="1">
    <citation type="submission" date="2022-07" db="EMBL/GenBank/DDBJ databases">
        <title>The complete mitochondrial genome of symbiochlorium hainandiaet.</title>
        <authorList>
            <person name="Yang F.F."/>
        </authorList>
    </citation>
    <scope>NUCLEOTIDE SEQUENCE</scope>
</reference>
<evidence type="ECO:0000256" key="5">
    <source>
        <dbReference type="ARBA" id="ARBA00023274"/>
    </source>
</evidence>
<dbReference type="Pfam" id="PF01479">
    <property type="entry name" value="S4"/>
    <property type="match status" value="1"/>
</dbReference>
<gene>
    <name evidence="8" type="primary">rps4</name>
</gene>